<dbReference type="Pfam" id="PF13489">
    <property type="entry name" value="Methyltransf_23"/>
    <property type="match status" value="1"/>
</dbReference>
<accession>A0A8J7K0G8</accession>
<keyword evidence="1" id="KW-0808">Transferase</keyword>
<name>A0A8J7K0G8_9NEIS</name>
<dbReference type="SUPFAM" id="SSF53335">
    <property type="entry name" value="S-adenosyl-L-methionine-dependent methyltransferases"/>
    <property type="match status" value="1"/>
</dbReference>
<sequence>MIRPHDNSGQLSYRPGVPGVTAISVQRRVQDSRFATRYFVGNGIDVGGGGDSLALYREFFPLAKNIFVYDRPHGDAQLLANVADNSFDFLYSSHCLEHLRDPAEALHHWLRVVRPGGHLIINVPDEDLYEQGVWPSRFNSDHKLTFTIAKAESWSPVSVNVLDLLGQFRQHAEVITLQQLDHGYRHKTLPQGLDQTRTPMAECGIEFVLRKR</sequence>
<evidence type="ECO:0000313" key="1">
    <source>
        <dbReference type="EMBL" id="MBE9608006.1"/>
    </source>
</evidence>
<evidence type="ECO:0000313" key="2">
    <source>
        <dbReference type="Proteomes" id="UP000604481"/>
    </source>
</evidence>
<dbReference type="EMBL" id="JADFUA010000001">
    <property type="protein sequence ID" value="MBE9608006.1"/>
    <property type="molecule type" value="Genomic_DNA"/>
</dbReference>
<keyword evidence="1" id="KW-0489">Methyltransferase</keyword>
<dbReference type="Gene3D" id="3.40.50.150">
    <property type="entry name" value="Vaccinia Virus protein VP39"/>
    <property type="match status" value="1"/>
</dbReference>
<dbReference type="CDD" id="cd02440">
    <property type="entry name" value="AdoMet_MTases"/>
    <property type="match status" value="1"/>
</dbReference>
<dbReference type="GO" id="GO:0008168">
    <property type="term" value="F:methyltransferase activity"/>
    <property type="evidence" value="ECO:0007669"/>
    <property type="project" value="UniProtKB-KW"/>
</dbReference>
<keyword evidence="2" id="KW-1185">Reference proteome</keyword>
<protein>
    <submittedName>
        <fullName evidence="1">Class I SAM-dependent methyltransferase</fullName>
    </submittedName>
</protein>
<dbReference type="AlphaFoldDB" id="A0A8J7K0G8"/>
<dbReference type="GO" id="GO:0032259">
    <property type="term" value="P:methylation"/>
    <property type="evidence" value="ECO:0007669"/>
    <property type="project" value="UniProtKB-KW"/>
</dbReference>
<dbReference type="Proteomes" id="UP000604481">
    <property type="component" value="Unassembled WGS sequence"/>
</dbReference>
<proteinExistence type="predicted"/>
<gene>
    <name evidence="1" type="ORF">INR99_01465</name>
</gene>
<reference evidence="1 2" key="1">
    <citation type="submission" date="2020-10" db="EMBL/GenBank/DDBJ databases">
        <title>The genome sequence of Chitinilyticum litopenaei 4Y14.</title>
        <authorList>
            <person name="Liu Y."/>
        </authorList>
    </citation>
    <scope>NUCLEOTIDE SEQUENCE [LARGE SCALE GENOMIC DNA]</scope>
    <source>
        <strain evidence="1 2">4Y14</strain>
    </source>
</reference>
<comment type="caution">
    <text evidence="1">The sequence shown here is derived from an EMBL/GenBank/DDBJ whole genome shotgun (WGS) entry which is preliminary data.</text>
</comment>
<dbReference type="InterPro" id="IPR029063">
    <property type="entry name" value="SAM-dependent_MTases_sf"/>
</dbReference>
<organism evidence="1 2">
    <name type="scientific">Chitinilyticum piscinae</name>
    <dbReference type="NCBI Taxonomy" id="2866724"/>
    <lineage>
        <taxon>Bacteria</taxon>
        <taxon>Pseudomonadati</taxon>
        <taxon>Pseudomonadota</taxon>
        <taxon>Betaproteobacteria</taxon>
        <taxon>Neisseriales</taxon>
        <taxon>Chitinibacteraceae</taxon>
        <taxon>Chitinilyticum</taxon>
    </lineage>
</organism>